<gene>
    <name evidence="2" type="ORF">BS50DRAFT_666692</name>
</gene>
<feature type="region of interest" description="Disordered" evidence="1">
    <location>
        <begin position="419"/>
        <end position="485"/>
    </location>
</feature>
<sequence>MIGAAPGCFVLYQKDPSTGLPWPAVICPDDFAPKDLRKNRPIRFNTLILIMGARLRFEYAEPGEIIEYTPFFDEEKTLNDPAYAEALAMTDSALEAQLDLDHWRIETEGQRTQQLNSPTPSEAEFIDYPDHDFQTKETEMTQYAGTKRNMWLPTPSPTQSPKKPRKTKQKRAERGLVDIRTHLPPAGHQSPTPNISVNDKNIGRLSRNFVEDLGDSKEFVEFVVGKEKKVFHILKEAIDRRPYFVGNNTNLRRPGLPNTHGFDFLQPKGTKGWKFVKPALKNMKAGQFKLVAEYLEGGDFGLREVENEEQRSTVLLQCADAWDAGEQLGMDDLLEHVAIKIALAAPLAEDEVLQLSRHIYKTPGAPLPAYKDMKTTLSTFIADNLSQYVRNDSGKFTKMMRKLPELHEDVVGILLERTQEVEEDGTEEGSTEESSAEEGSAEEDSTEEDSTEEDSTEEDSTEADETEEDNTVEDDTGDGEISDED</sequence>
<name>A0A2T2NMP7_CORCC</name>
<evidence type="ECO:0000256" key="1">
    <source>
        <dbReference type="SAM" id="MobiDB-lite"/>
    </source>
</evidence>
<feature type="compositionally biased region" description="Acidic residues" evidence="1">
    <location>
        <begin position="421"/>
        <end position="485"/>
    </location>
</feature>
<evidence type="ECO:0000313" key="3">
    <source>
        <dbReference type="Proteomes" id="UP000240883"/>
    </source>
</evidence>
<organism evidence="2 3">
    <name type="scientific">Corynespora cassiicola Philippines</name>
    <dbReference type="NCBI Taxonomy" id="1448308"/>
    <lineage>
        <taxon>Eukaryota</taxon>
        <taxon>Fungi</taxon>
        <taxon>Dikarya</taxon>
        <taxon>Ascomycota</taxon>
        <taxon>Pezizomycotina</taxon>
        <taxon>Dothideomycetes</taxon>
        <taxon>Pleosporomycetidae</taxon>
        <taxon>Pleosporales</taxon>
        <taxon>Corynesporascaceae</taxon>
        <taxon>Corynespora</taxon>
    </lineage>
</organism>
<proteinExistence type="predicted"/>
<dbReference type="Proteomes" id="UP000240883">
    <property type="component" value="Unassembled WGS sequence"/>
</dbReference>
<dbReference type="EMBL" id="KZ678135">
    <property type="protein sequence ID" value="PSN66711.1"/>
    <property type="molecule type" value="Genomic_DNA"/>
</dbReference>
<dbReference type="AlphaFoldDB" id="A0A2T2NMP7"/>
<evidence type="ECO:0008006" key="4">
    <source>
        <dbReference type="Google" id="ProtNLM"/>
    </source>
</evidence>
<accession>A0A2T2NMP7</accession>
<feature type="region of interest" description="Disordered" evidence="1">
    <location>
        <begin position="148"/>
        <end position="173"/>
    </location>
</feature>
<dbReference type="OrthoDB" id="3767798at2759"/>
<evidence type="ECO:0000313" key="2">
    <source>
        <dbReference type="EMBL" id="PSN66711.1"/>
    </source>
</evidence>
<keyword evidence="3" id="KW-1185">Reference proteome</keyword>
<protein>
    <recommendedName>
        <fullName evidence="4">PWWP domain-containing protein</fullName>
    </recommendedName>
</protein>
<reference evidence="2 3" key="1">
    <citation type="journal article" date="2018" name="Front. Microbiol.">
        <title>Genome-Wide Analysis of Corynespora cassiicola Leaf Fall Disease Putative Effectors.</title>
        <authorList>
            <person name="Lopez D."/>
            <person name="Ribeiro S."/>
            <person name="Label P."/>
            <person name="Fumanal B."/>
            <person name="Venisse J.S."/>
            <person name="Kohler A."/>
            <person name="de Oliveira R.R."/>
            <person name="Labutti K."/>
            <person name="Lipzen A."/>
            <person name="Lail K."/>
            <person name="Bauer D."/>
            <person name="Ohm R.A."/>
            <person name="Barry K.W."/>
            <person name="Spatafora J."/>
            <person name="Grigoriev I.V."/>
            <person name="Martin F.M."/>
            <person name="Pujade-Renaud V."/>
        </authorList>
    </citation>
    <scope>NUCLEOTIDE SEQUENCE [LARGE SCALE GENOMIC DNA]</scope>
    <source>
        <strain evidence="2 3">Philippines</strain>
    </source>
</reference>